<dbReference type="EMBL" id="MU003516">
    <property type="protein sequence ID" value="KAF2468345.1"/>
    <property type="molecule type" value="Genomic_DNA"/>
</dbReference>
<name>A0ACB6QN77_9PLEO</name>
<comment type="caution">
    <text evidence="1">The sequence shown here is derived from an EMBL/GenBank/DDBJ whole genome shotgun (WGS) entry which is preliminary data.</text>
</comment>
<reference evidence="1" key="1">
    <citation type="journal article" date="2020" name="Stud. Mycol.">
        <title>101 Dothideomycetes genomes: a test case for predicting lifestyles and emergence of pathogens.</title>
        <authorList>
            <person name="Haridas S."/>
            <person name="Albert R."/>
            <person name="Binder M."/>
            <person name="Bloem J."/>
            <person name="Labutti K."/>
            <person name="Salamov A."/>
            <person name="Andreopoulos B."/>
            <person name="Baker S."/>
            <person name="Barry K."/>
            <person name="Bills G."/>
            <person name="Bluhm B."/>
            <person name="Cannon C."/>
            <person name="Castanera R."/>
            <person name="Culley D."/>
            <person name="Daum C."/>
            <person name="Ezra D."/>
            <person name="Gonzalez J."/>
            <person name="Henrissat B."/>
            <person name="Kuo A."/>
            <person name="Liang C."/>
            <person name="Lipzen A."/>
            <person name="Lutzoni F."/>
            <person name="Magnuson J."/>
            <person name="Mondo S."/>
            <person name="Nolan M."/>
            <person name="Ohm R."/>
            <person name="Pangilinan J."/>
            <person name="Park H.-J."/>
            <person name="Ramirez L."/>
            <person name="Alfaro M."/>
            <person name="Sun H."/>
            <person name="Tritt A."/>
            <person name="Yoshinaga Y."/>
            <person name="Zwiers L.-H."/>
            <person name="Turgeon B."/>
            <person name="Goodwin S."/>
            <person name="Spatafora J."/>
            <person name="Crous P."/>
            <person name="Grigoriev I."/>
        </authorList>
    </citation>
    <scope>NUCLEOTIDE SEQUENCE</scope>
    <source>
        <strain evidence="1">ATCC 200398</strain>
    </source>
</reference>
<gene>
    <name evidence="1" type="ORF">BDR25DRAFT_373397</name>
</gene>
<keyword evidence="2" id="KW-1185">Reference proteome</keyword>
<accession>A0ACB6QN77</accession>
<proteinExistence type="predicted"/>
<organism evidence="1 2">
    <name type="scientific">Lindgomyces ingoldianus</name>
    <dbReference type="NCBI Taxonomy" id="673940"/>
    <lineage>
        <taxon>Eukaryota</taxon>
        <taxon>Fungi</taxon>
        <taxon>Dikarya</taxon>
        <taxon>Ascomycota</taxon>
        <taxon>Pezizomycotina</taxon>
        <taxon>Dothideomycetes</taxon>
        <taxon>Pleosporomycetidae</taxon>
        <taxon>Pleosporales</taxon>
        <taxon>Lindgomycetaceae</taxon>
        <taxon>Lindgomyces</taxon>
    </lineage>
</organism>
<dbReference type="Proteomes" id="UP000799755">
    <property type="component" value="Unassembled WGS sequence"/>
</dbReference>
<sequence>MEVMPDIGWEQDAVLLGADDVSDFNEDNVLPQSPENIAKIRTWLQPTSYDDSDSEYKKHLSSHLAGTGAWLLSSLTYEEWHSSQDMSILWIRGVPGSGKSVMAATLADWLSQEKVPVLYFFFRQIIDANHTPLSAVRDWLCQILAYSPPLQAALLEYVKTSRSLESVSTADFWGLLRMSMLYLPRVYCVVDALDELNQGPEMISFLHSLADLGAWRPSKVKLILTSRPVHSVEIHLRQVKLLHIRLDEAKVDIDIATYVQRQLDESSIPSEHHAAIKEAIPGRANGLFLYARLAMDEFLEPGANPEEVLSNLPADLNVMYTDLLREHCKRANVPHDVQLLILQWVTHATRPLRLLELAGSINITHFPEGQRNLKAAKDLARSACGPLVEILPDETLSVVHHSLTEFLNGSTRTAKVEDFPILEYGPTHNHLAIVCLAHLQSGSIDDVVFSSYPYDDRGQLERHYILPPFAKYATMNWFVHARKAALAGVDQAEVNEILDDLWRGERFQTWSALARVGCRNVTPLFAAVSLGLALYTETLLLRPGTNPNRGKMKEPPLYCAAEKGYDDIIELLLHHGADFNEGNKDGYRALHAAAQNNQAGAVTMLLRAGADPFCPPGKADGFYDYGLEPNGTPITKACRNGHFEAMAAILPFIHTSDQVHEALEEAVNWKRAAIVELLLKHPEVKVDAIRKNHRLLYTACACRNPKIIKLLLHAGANPNIVYHDSRRREVSDILNESDFEPTISTKPSTERGYTALFALASGGDSLLTVAHASRFKLLLHAGANVNQVDSKGNTALAYTYDVLAMRCLLDAGTDPTVANDASETLLHGHTKMDILRLVLEETNLDVNIRTNEEGYTPLLKTLSHTYAESTAAEKALLLLEFGADASAVDNKGNSAFHLASATRFPSEGDAGGRLIKALRASGGNGNFANAAGDTPLHTMEYQGFQDDIFSALIDAGLDTEARDREGRTPLFKAVTVLQNDHNCKKVFDKMVKSGCRFDILDKRGRNLLFLVTADDRYKLFQHLIELGLSPTHTDYDGNTLWHVTVCCEYHFHLRVDMADLGVDPEQPNLRGRTPLHIICSRSQVPAIFDKFLPLVHNWNAADEDGVTALHITSTFCAYKTKKLLRAGADWMQTTRDGSTVFHIAAKSRQANILGVLLKFIDRNGDKTDIPTLMNKKDILGRTPLWYACASGRIETVKMLIDAGATVKSDSYDGSSWQGCVEFEGEQAIWAIRARTQDRDYSQSHAGSTLISDKTRPKIERAKGRLRPPFDPALKHRIDEIVDILATHESDARRHLPYAISSAADNGCAYTIDCLLHASKSLLAVMDSDPFHFSMRVKSLSLDSNVLSCLEKRQAAREEVFRSSNNAQDTRAIFERLLGLREYQIAAQTLLESDCLKPDRYGRTILHGLVQDGYASILAQVCNLDMANKLEDFEWCDQQETASKAIKGSIQPLLLDAVQSELPNMDVLRVLVENIGVNVNTQTSYRKYMSRPPPLDYETFRDKGVLHLIFSPSMTWWQVSQALPYLVEKGADLNLRDRSGKTPLHAALEMTPNPDYDIETIKLLVRLGADVNAIDNEGLSCLGQSLDHIPTAEFLIQKGARIRYADLLRAIEKSNCMALELLLQAGGNPNERDFEDGGWNKPENPQYKPCRKDGAFYLLDYAACDRTRGATIDKKSREKIVDLLVRYGADINARYEDTTLMHRLIRSSNVVRPLLKHPSLDANLVDLEGRTILHTACGVERRRENSAENDPSYVEILLERGADVTTRDSKGMNTLHYLFHGIGRRIAIPDPRAVSAVLKGAPELINQVDDEGNTPLHKACEASIDHVGELLSMGADPLAVNAKGATPLHYLLCEKWNAALGVKIEGPLYELFLRFLTMGANINARDHHGETPIFHYCRRAFGVNFTPKSEVPKGLYYYSPIWEMPLFEFFDQAGVDWKVLNNDGETLMHIVAAGRGCSVIGTSVQRFKFLVDKGLNVMAEDKRQQTPLDLAAASNEEGILALFSQGERSL</sequence>
<protein>
    <submittedName>
        <fullName evidence="1">Ankyrin</fullName>
    </submittedName>
</protein>
<evidence type="ECO:0000313" key="1">
    <source>
        <dbReference type="EMBL" id="KAF2468345.1"/>
    </source>
</evidence>
<evidence type="ECO:0000313" key="2">
    <source>
        <dbReference type="Proteomes" id="UP000799755"/>
    </source>
</evidence>